<proteinExistence type="predicted"/>
<gene>
    <name evidence="1" type="primary">orf85</name>
</gene>
<geneLocation type="nucleomorph" evidence="1"/>
<dbReference type="GeneID" id="857156"/>
<reference evidence="1 2" key="1">
    <citation type="journal article" date="2001" name="Nature">
        <title>The highly reduced genome of an enslaved algal nucleus.</title>
        <authorList>
            <person name="Douglas S."/>
            <person name="Zauner S."/>
            <person name="Fraunholz M."/>
            <person name="Beaton M."/>
            <person name="Penny S."/>
            <person name="Deng L."/>
            <person name="Wu X."/>
            <person name="Reith M."/>
            <person name="Cavalier-Smith T."/>
            <person name="Maier U."/>
        </authorList>
    </citation>
    <scope>NUCLEOTIDE SEQUENCE [LARGE SCALE GENOMIC DNA]</scope>
</reference>
<dbReference type="RefSeq" id="XP_001713374.1">
    <property type="nucleotide sequence ID" value="XM_001713322.1"/>
</dbReference>
<evidence type="ECO:0000313" key="1">
    <source>
        <dbReference type="EMBL" id="AAK39683.1"/>
    </source>
</evidence>
<dbReference type="EMBL" id="AF083031">
    <property type="protein sequence ID" value="AAK39683.1"/>
    <property type="molecule type" value="Genomic_DNA"/>
</dbReference>
<dbReference type="AlphaFoldDB" id="Q98SA0"/>
<protein>
    <submittedName>
        <fullName evidence="1">Uncharacterized protein</fullName>
    </submittedName>
</protein>
<accession>Q98SA0</accession>
<dbReference type="PIR" id="F90123">
    <property type="entry name" value="F90123"/>
</dbReference>
<organism evidence="1 2">
    <name type="scientific">Guillardia theta</name>
    <name type="common">Cryptophyte</name>
    <name type="synonym">Cryptomonas phi</name>
    <dbReference type="NCBI Taxonomy" id="55529"/>
    <lineage>
        <taxon>Eukaryota</taxon>
        <taxon>Cryptophyceae</taxon>
        <taxon>Pyrenomonadales</taxon>
        <taxon>Geminigeraceae</taxon>
        <taxon>Guillardia</taxon>
    </lineage>
</organism>
<dbReference type="Proteomes" id="UP000242167">
    <property type="component" value="Nucleomorph 3"/>
</dbReference>
<evidence type="ECO:0000313" key="2">
    <source>
        <dbReference type="Proteomes" id="UP000242167"/>
    </source>
</evidence>
<sequence length="85" mass="10590">MNVLLYFILQVRRFKCPAKKRSYTYKNYTIPFNLCKILIRSNYILFSNNYKIYECFGRKNYHINLFFFRSFITYIAKYNFIYLLS</sequence>
<keyword evidence="1" id="KW-0542">Nucleomorph</keyword>
<name>Q98SA0_GUITH</name>